<feature type="compositionally biased region" description="Low complexity" evidence="6">
    <location>
        <begin position="204"/>
        <end position="215"/>
    </location>
</feature>
<sequence length="309" mass="34165">MRDFEGSYGALPGGEQQPYPWLSSDGAQATLTAPNPPDRRDERFRAQFLKSQLCKFYETGCSRGDACEFAHGLEELQAGPDLTKTSLCRAWQAGRCRLSSEECSFAHGFDDLRVTDVYHKSAPCKMFAMGRCKFGKRCRHAHSVSEMRAAMGRSAAGHAQGQQEGGLRQPLAPRPPQPSQPEEALWHSTAAVRGGPRRDAERFPAPAGAATAAAARTQPSGVPSWCPSTSRCGSWSRTRGGCTRSSPGRAPWTPTLSRRRHVRGFRRPRWTIQAESRRGVCEALPAEPRLVRLSGHRNEKMVVRFAYRI</sequence>
<gene>
    <name evidence="8" type="ORF">PCOR1329_LOCUS69816</name>
</gene>
<evidence type="ECO:0000259" key="7">
    <source>
        <dbReference type="PROSITE" id="PS50103"/>
    </source>
</evidence>
<feature type="zinc finger region" description="C3H1-type" evidence="5">
    <location>
        <begin position="82"/>
        <end position="110"/>
    </location>
</feature>
<feature type="domain" description="C3H1-type" evidence="7">
    <location>
        <begin position="118"/>
        <end position="145"/>
    </location>
</feature>
<reference evidence="8" key="1">
    <citation type="submission" date="2023-10" db="EMBL/GenBank/DDBJ databases">
        <authorList>
            <person name="Chen Y."/>
            <person name="Shah S."/>
            <person name="Dougan E. K."/>
            <person name="Thang M."/>
            <person name="Chan C."/>
        </authorList>
    </citation>
    <scope>NUCLEOTIDE SEQUENCE [LARGE SCALE GENOMIC DNA]</scope>
</reference>
<name>A0ABN9WUJ9_9DINO</name>
<accession>A0ABN9WUJ9</accession>
<dbReference type="PROSITE" id="PS50103">
    <property type="entry name" value="ZF_C3H1"/>
    <property type="match status" value="3"/>
</dbReference>
<feature type="region of interest" description="Disordered" evidence="6">
    <location>
        <begin position="151"/>
        <end position="255"/>
    </location>
</feature>
<evidence type="ECO:0000313" key="8">
    <source>
        <dbReference type="EMBL" id="CAK0889220.1"/>
    </source>
</evidence>
<dbReference type="SUPFAM" id="SSF90229">
    <property type="entry name" value="CCCH zinc finger"/>
    <property type="match status" value="2"/>
</dbReference>
<feature type="zinc finger region" description="C3H1-type" evidence="5">
    <location>
        <begin position="118"/>
        <end position="145"/>
    </location>
</feature>
<dbReference type="Pfam" id="PF00642">
    <property type="entry name" value="zf-CCCH"/>
    <property type="match status" value="1"/>
</dbReference>
<keyword evidence="3 5" id="KW-0863">Zinc-finger</keyword>
<dbReference type="InterPro" id="IPR036855">
    <property type="entry name" value="Znf_CCCH_sf"/>
</dbReference>
<protein>
    <recommendedName>
        <fullName evidence="7">C3H1-type domain-containing protein</fullName>
    </recommendedName>
</protein>
<organism evidence="8 9">
    <name type="scientific">Prorocentrum cordatum</name>
    <dbReference type="NCBI Taxonomy" id="2364126"/>
    <lineage>
        <taxon>Eukaryota</taxon>
        <taxon>Sar</taxon>
        <taxon>Alveolata</taxon>
        <taxon>Dinophyceae</taxon>
        <taxon>Prorocentrales</taxon>
        <taxon>Prorocentraceae</taxon>
        <taxon>Prorocentrum</taxon>
    </lineage>
</organism>
<feature type="zinc finger region" description="C3H1-type" evidence="5">
    <location>
        <begin position="48"/>
        <end position="74"/>
    </location>
</feature>
<dbReference type="InterPro" id="IPR000571">
    <property type="entry name" value="Znf_CCCH"/>
</dbReference>
<comment type="caution">
    <text evidence="8">The sequence shown here is derived from an EMBL/GenBank/DDBJ whole genome shotgun (WGS) entry which is preliminary data.</text>
</comment>
<keyword evidence="9" id="KW-1185">Reference proteome</keyword>
<feature type="compositionally biased region" description="Polar residues" evidence="6">
    <location>
        <begin position="217"/>
        <end position="237"/>
    </location>
</feature>
<dbReference type="Proteomes" id="UP001189429">
    <property type="component" value="Unassembled WGS sequence"/>
</dbReference>
<dbReference type="EMBL" id="CAUYUJ010019182">
    <property type="protein sequence ID" value="CAK0889220.1"/>
    <property type="molecule type" value="Genomic_DNA"/>
</dbReference>
<feature type="region of interest" description="Disordered" evidence="6">
    <location>
        <begin position="1"/>
        <end position="39"/>
    </location>
</feature>
<evidence type="ECO:0000256" key="4">
    <source>
        <dbReference type="ARBA" id="ARBA00022833"/>
    </source>
</evidence>
<dbReference type="SMART" id="SM00356">
    <property type="entry name" value="ZnF_C3H1"/>
    <property type="match status" value="3"/>
</dbReference>
<evidence type="ECO:0000256" key="6">
    <source>
        <dbReference type="SAM" id="MobiDB-lite"/>
    </source>
</evidence>
<evidence type="ECO:0000256" key="2">
    <source>
        <dbReference type="ARBA" id="ARBA00022737"/>
    </source>
</evidence>
<evidence type="ECO:0000313" key="9">
    <source>
        <dbReference type="Proteomes" id="UP001189429"/>
    </source>
</evidence>
<evidence type="ECO:0000256" key="5">
    <source>
        <dbReference type="PROSITE-ProRule" id="PRU00723"/>
    </source>
</evidence>
<dbReference type="PANTHER" id="PTHR12547">
    <property type="entry name" value="CCCH ZINC FINGER/TIS11-RELATED"/>
    <property type="match status" value="1"/>
</dbReference>
<evidence type="ECO:0000256" key="3">
    <source>
        <dbReference type="ARBA" id="ARBA00022771"/>
    </source>
</evidence>
<feature type="compositionally biased region" description="Low complexity" evidence="6">
    <location>
        <begin position="155"/>
        <end position="171"/>
    </location>
</feature>
<proteinExistence type="predicted"/>
<dbReference type="Gene3D" id="4.10.1000.10">
    <property type="entry name" value="Zinc finger, CCCH-type"/>
    <property type="match status" value="3"/>
</dbReference>
<dbReference type="PANTHER" id="PTHR12547:SF18">
    <property type="entry name" value="PROTEIN TIS11"/>
    <property type="match status" value="1"/>
</dbReference>
<evidence type="ECO:0000256" key="1">
    <source>
        <dbReference type="ARBA" id="ARBA00022723"/>
    </source>
</evidence>
<keyword evidence="2" id="KW-0677">Repeat</keyword>
<feature type="domain" description="C3H1-type" evidence="7">
    <location>
        <begin position="82"/>
        <end position="110"/>
    </location>
</feature>
<keyword evidence="4 5" id="KW-0862">Zinc</keyword>
<feature type="domain" description="C3H1-type" evidence="7">
    <location>
        <begin position="48"/>
        <end position="74"/>
    </location>
</feature>
<keyword evidence="1 5" id="KW-0479">Metal-binding</keyword>
<dbReference type="InterPro" id="IPR045877">
    <property type="entry name" value="ZFP36-like"/>
</dbReference>